<dbReference type="InterPro" id="IPR016024">
    <property type="entry name" value="ARM-type_fold"/>
</dbReference>
<dbReference type="GO" id="GO:0030089">
    <property type="term" value="C:phycobilisome"/>
    <property type="evidence" value="ECO:0007669"/>
    <property type="project" value="UniProtKB-KW"/>
</dbReference>
<keyword evidence="1" id="KW-0042">Antenna complex</keyword>
<sequence>MNILLIFLSFVAFLAAIEAALRTRDQFVSKYAHFDSATISPRQAKTVERAILEPEIEPYSVNEPVNNVSNITSEIVSSDPSFLLATSLTISESLDESLHPEKLTIPDLYPDYPVEAESPTHAHHAPDVLQEIAQLEQVEPNERIAHLAQHLQHPDSALRGAIAATLGELFPKTHGSDRQELIRILTQLSQDANVQVRVQAAAALGKANVI</sequence>
<dbReference type="EMBL" id="WVIE01000004">
    <property type="protein sequence ID" value="NDJ16590.1"/>
    <property type="molecule type" value="Genomic_DNA"/>
</dbReference>
<evidence type="ECO:0000256" key="1">
    <source>
        <dbReference type="ARBA" id="ARBA00022549"/>
    </source>
</evidence>
<accession>A0A8J7Z6W0</accession>
<dbReference type="Proteomes" id="UP000646053">
    <property type="component" value="Unassembled WGS sequence"/>
</dbReference>
<gene>
    <name evidence="3" type="ORF">GS601_04665</name>
</gene>
<organism evidence="3 4">
    <name type="scientific">Myxacorys almedinensis A</name>
    <dbReference type="NCBI Taxonomy" id="2690445"/>
    <lineage>
        <taxon>Bacteria</taxon>
        <taxon>Bacillati</taxon>
        <taxon>Cyanobacteriota</taxon>
        <taxon>Cyanophyceae</taxon>
        <taxon>Leptolyngbyales</taxon>
        <taxon>Leptolyngbyaceae</taxon>
        <taxon>Myxacorys</taxon>
        <taxon>Myxacorys almedinensis</taxon>
    </lineage>
</organism>
<protein>
    <recommendedName>
        <fullName evidence="5">HEAT repeat domain-containing protein</fullName>
    </recommendedName>
</protein>
<evidence type="ECO:0000313" key="3">
    <source>
        <dbReference type="EMBL" id="NDJ16590.1"/>
    </source>
</evidence>
<evidence type="ECO:0000313" key="4">
    <source>
        <dbReference type="Proteomes" id="UP000646053"/>
    </source>
</evidence>
<dbReference type="PROSITE" id="PS50077">
    <property type="entry name" value="HEAT_REPEAT"/>
    <property type="match status" value="1"/>
</dbReference>
<keyword evidence="4" id="KW-1185">Reference proteome</keyword>
<dbReference type="SUPFAM" id="SSF48371">
    <property type="entry name" value="ARM repeat"/>
    <property type="match status" value="1"/>
</dbReference>
<dbReference type="InterPro" id="IPR011989">
    <property type="entry name" value="ARM-like"/>
</dbReference>
<dbReference type="RefSeq" id="WP_162422105.1">
    <property type="nucleotide sequence ID" value="NZ_WVIE01000004.1"/>
</dbReference>
<evidence type="ECO:0008006" key="5">
    <source>
        <dbReference type="Google" id="ProtNLM"/>
    </source>
</evidence>
<keyword evidence="2" id="KW-0605">Phycobilisome</keyword>
<name>A0A8J7Z6W0_9CYAN</name>
<dbReference type="AlphaFoldDB" id="A0A8J7Z6W0"/>
<evidence type="ECO:0000256" key="2">
    <source>
        <dbReference type="ARBA" id="ARBA00022738"/>
    </source>
</evidence>
<dbReference type="Gene3D" id="1.25.10.10">
    <property type="entry name" value="Leucine-rich Repeat Variant"/>
    <property type="match status" value="1"/>
</dbReference>
<reference evidence="3" key="1">
    <citation type="submission" date="2019-12" db="EMBL/GenBank/DDBJ databases">
        <title>High-Quality draft genome sequences of three cyanobacteria isolated from the limestone walls of the Old Cathedral of Coimbra.</title>
        <authorList>
            <person name="Tiago I."/>
            <person name="Soares F."/>
            <person name="Portugal A."/>
        </authorList>
    </citation>
    <scope>NUCLEOTIDE SEQUENCE</scope>
    <source>
        <strain evidence="3">A</strain>
    </source>
</reference>
<proteinExistence type="predicted"/>
<dbReference type="InterPro" id="IPR021133">
    <property type="entry name" value="HEAT_type_2"/>
</dbReference>
<comment type="caution">
    <text evidence="3">The sequence shown here is derived from an EMBL/GenBank/DDBJ whole genome shotgun (WGS) entry which is preliminary data.</text>
</comment>